<dbReference type="RefSeq" id="WP_012694097.1">
    <property type="nucleotide sequence ID" value="NC_012526.1"/>
</dbReference>
<evidence type="ECO:0000313" key="1">
    <source>
        <dbReference type="EMBL" id="ACO46976.1"/>
    </source>
</evidence>
<dbReference type="Pfam" id="PF12723">
    <property type="entry name" value="DUF3809"/>
    <property type="match status" value="1"/>
</dbReference>
<dbReference type="KEGG" id="ddr:Deide_19741"/>
<evidence type="ECO:0008006" key="3">
    <source>
        <dbReference type="Google" id="ProtNLM"/>
    </source>
</evidence>
<dbReference type="Proteomes" id="UP000002208">
    <property type="component" value="Chromosome"/>
</dbReference>
<name>C1CY20_DEIDV</name>
<proteinExistence type="predicted"/>
<evidence type="ECO:0000313" key="2">
    <source>
        <dbReference type="Proteomes" id="UP000002208"/>
    </source>
</evidence>
<organism evidence="1 2">
    <name type="scientific">Deinococcus deserti (strain DSM 17065 / CIP 109153 / LMG 22923 / VCD115)</name>
    <dbReference type="NCBI Taxonomy" id="546414"/>
    <lineage>
        <taxon>Bacteria</taxon>
        <taxon>Thermotogati</taxon>
        <taxon>Deinococcota</taxon>
        <taxon>Deinococci</taxon>
        <taxon>Deinococcales</taxon>
        <taxon>Deinococcaceae</taxon>
        <taxon>Deinococcus</taxon>
    </lineage>
</organism>
<dbReference type="PaxDb" id="546414-Deide_19741"/>
<dbReference type="Gene3D" id="3.30.530.70">
    <property type="entry name" value="Uncharacterised protein PF12723, DUF3809"/>
    <property type="match status" value="1"/>
</dbReference>
<dbReference type="HOGENOM" id="CLU_1710264_0_0_0"/>
<gene>
    <name evidence="1" type="ordered locus">Deide_19741</name>
</gene>
<dbReference type="AlphaFoldDB" id="C1CY20"/>
<reference evidence="1 2" key="1">
    <citation type="journal article" date="2009" name="PLoS Genet.">
        <title>Alliance of proteomics and genomics to unravel the specificities of Sahara bacterium Deinococcus deserti.</title>
        <authorList>
            <person name="de Groot A."/>
            <person name="Dulermo R."/>
            <person name="Ortet P."/>
            <person name="Blanchard L."/>
            <person name="Guerin P."/>
            <person name="Fernandez B."/>
            <person name="Vacherie B."/>
            <person name="Dossat C."/>
            <person name="Jolivet E."/>
            <person name="Siguier P."/>
            <person name="Chandler M."/>
            <person name="Barakat M."/>
            <person name="Dedieu A."/>
            <person name="Barbe V."/>
            <person name="Heulin T."/>
            <person name="Sommer S."/>
            <person name="Achouak W."/>
            <person name="Armengaud J."/>
        </authorList>
    </citation>
    <scope>NUCLEOTIDE SEQUENCE [LARGE SCALE GENOMIC DNA]</scope>
    <source>
        <strain evidence="2">DSM 17065 / CIP 109153 / LMG 22923 / VCD115</strain>
    </source>
</reference>
<dbReference type="InterPro" id="IPR024219">
    <property type="entry name" value="DUF3809"/>
</dbReference>
<accession>C1CY20</accession>
<dbReference type="OrthoDB" id="67053at2"/>
<dbReference type="EMBL" id="CP001114">
    <property type="protein sequence ID" value="ACO46976.1"/>
    <property type="molecule type" value="Genomic_DNA"/>
</dbReference>
<dbReference type="STRING" id="546414.Deide_19741"/>
<sequence>MILDARQSFTLAYPGPYAQSLAFVQDPAVALAQVRFLRGLQADAQGVRGELVVTVPILGEVDLPFVSRLQLTADGAALVPQQLAGERAWVEVSGQARAGEDGTLHFDFEFRAHLAVPEAEGWGGAAFEKMVGAAAGRTLERVARELPDSVARAIPAV</sequence>
<dbReference type="eggNOG" id="ENOG5033K0E">
    <property type="taxonomic scope" value="Bacteria"/>
</dbReference>
<keyword evidence="2" id="KW-1185">Reference proteome</keyword>
<protein>
    <recommendedName>
        <fullName evidence="3">DUF3809 domain-containing protein</fullName>
    </recommendedName>
</protein>